<sequence length="272" mass="29961">SLIQQGLISNSPSIPTYAFSIPTLETFRRLRLRAPRLSVQAFLKAVCDTQNNIYHAELATPFAETLDVYLALLRLVDQQVAKTLKRDSPHWRIKNACPPCTYKLVDEPPLRHDILLAIDGGNSLKRFSNAGTASNNLTFNSDYFVSREEVDKFARKEKEAGSSKGKKGKGKGKAKKAKEPEGADDDGHLLSSCTERWKANADDALKKTFSCFEEAGVFVCLCRHGHVLAIADMVSSGELAKYPLAVLDKVNQALGPGKKLIAYDIGCTFKKT</sequence>
<reference evidence="2 3" key="1">
    <citation type="submission" date="2014-04" db="EMBL/GenBank/DDBJ databases">
        <authorList>
            <consortium name="DOE Joint Genome Institute"/>
            <person name="Kuo A."/>
            <person name="Girlanda M."/>
            <person name="Perotto S."/>
            <person name="Kohler A."/>
            <person name="Nagy L.G."/>
            <person name="Floudas D."/>
            <person name="Copeland A."/>
            <person name="Barry K.W."/>
            <person name="Cichocki N."/>
            <person name="Veneault-Fourrey C."/>
            <person name="LaButti K."/>
            <person name="Lindquist E.A."/>
            <person name="Lipzen A."/>
            <person name="Lundell T."/>
            <person name="Morin E."/>
            <person name="Murat C."/>
            <person name="Sun H."/>
            <person name="Tunlid A."/>
            <person name="Henrissat B."/>
            <person name="Grigoriev I.V."/>
            <person name="Hibbett D.S."/>
            <person name="Martin F."/>
            <person name="Nordberg H.P."/>
            <person name="Cantor M.N."/>
            <person name="Hua S.X."/>
        </authorList>
    </citation>
    <scope>NUCLEOTIDE SEQUENCE [LARGE SCALE GENOMIC DNA]</scope>
    <source>
        <strain evidence="2 3">MUT 4182</strain>
    </source>
</reference>
<evidence type="ECO:0008006" key="4">
    <source>
        <dbReference type="Google" id="ProtNLM"/>
    </source>
</evidence>
<dbReference type="InterPro" id="IPR040521">
    <property type="entry name" value="KDZ"/>
</dbReference>
<name>A0A0C3QLF3_9AGAM</name>
<dbReference type="PANTHER" id="PTHR33096:SF1">
    <property type="entry name" value="CXC1-LIKE CYSTEINE CLUSTER ASSOCIATED WITH KDZ TRANSPOSASES DOMAIN-CONTAINING PROTEIN"/>
    <property type="match status" value="1"/>
</dbReference>
<dbReference type="Proteomes" id="UP000054248">
    <property type="component" value="Unassembled WGS sequence"/>
</dbReference>
<accession>A0A0C3QLF3</accession>
<evidence type="ECO:0000313" key="2">
    <source>
        <dbReference type="EMBL" id="KIO28406.1"/>
    </source>
</evidence>
<gene>
    <name evidence="2" type="ORF">M407DRAFT_45358</name>
</gene>
<dbReference type="AlphaFoldDB" id="A0A0C3QLF3"/>
<feature type="non-terminal residue" evidence="2">
    <location>
        <position position="1"/>
    </location>
</feature>
<dbReference type="Pfam" id="PF18758">
    <property type="entry name" value="KDZ"/>
    <property type="match status" value="1"/>
</dbReference>
<evidence type="ECO:0000313" key="3">
    <source>
        <dbReference type="Proteomes" id="UP000054248"/>
    </source>
</evidence>
<reference evidence="3" key="2">
    <citation type="submission" date="2015-01" db="EMBL/GenBank/DDBJ databases">
        <title>Evolutionary Origins and Diversification of the Mycorrhizal Mutualists.</title>
        <authorList>
            <consortium name="DOE Joint Genome Institute"/>
            <consortium name="Mycorrhizal Genomics Consortium"/>
            <person name="Kohler A."/>
            <person name="Kuo A."/>
            <person name="Nagy L.G."/>
            <person name="Floudas D."/>
            <person name="Copeland A."/>
            <person name="Barry K.W."/>
            <person name="Cichocki N."/>
            <person name="Veneault-Fourrey C."/>
            <person name="LaButti K."/>
            <person name="Lindquist E.A."/>
            <person name="Lipzen A."/>
            <person name="Lundell T."/>
            <person name="Morin E."/>
            <person name="Murat C."/>
            <person name="Riley R."/>
            <person name="Ohm R."/>
            <person name="Sun H."/>
            <person name="Tunlid A."/>
            <person name="Henrissat B."/>
            <person name="Grigoriev I.V."/>
            <person name="Hibbett D.S."/>
            <person name="Martin F."/>
        </authorList>
    </citation>
    <scope>NUCLEOTIDE SEQUENCE [LARGE SCALE GENOMIC DNA]</scope>
    <source>
        <strain evidence="3">MUT 4182</strain>
    </source>
</reference>
<feature type="compositionally biased region" description="Basic residues" evidence="1">
    <location>
        <begin position="164"/>
        <end position="176"/>
    </location>
</feature>
<dbReference type="EMBL" id="KN822995">
    <property type="protein sequence ID" value="KIO28406.1"/>
    <property type="molecule type" value="Genomic_DNA"/>
</dbReference>
<feature type="non-terminal residue" evidence="2">
    <location>
        <position position="272"/>
    </location>
</feature>
<dbReference type="STRING" id="1051891.A0A0C3QLF3"/>
<keyword evidence="3" id="KW-1185">Reference proteome</keyword>
<proteinExistence type="predicted"/>
<dbReference type="OrthoDB" id="2665372at2759"/>
<feature type="compositionally biased region" description="Basic and acidic residues" evidence="1">
    <location>
        <begin position="177"/>
        <end position="187"/>
    </location>
</feature>
<protein>
    <recommendedName>
        <fullName evidence="4">CxC1-like cysteine cluster associated with KDZ transposases domain-containing protein</fullName>
    </recommendedName>
</protein>
<evidence type="ECO:0000256" key="1">
    <source>
        <dbReference type="SAM" id="MobiDB-lite"/>
    </source>
</evidence>
<organism evidence="2 3">
    <name type="scientific">Tulasnella calospora MUT 4182</name>
    <dbReference type="NCBI Taxonomy" id="1051891"/>
    <lineage>
        <taxon>Eukaryota</taxon>
        <taxon>Fungi</taxon>
        <taxon>Dikarya</taxon>
        <taxon>Basidiomycota</taxon>
        <taxon>Agaricomycotina</taxon>
        <taxon>Agaricomycetes</taxon>
        <taxon>Cantharellales</taxon>
        <taxon>Tulasnellaceae</taxon>
        <taxon>Tulasnella</taxon>
    </lineage>
</organism>
<dbReference type="HOGENOM" id="CLU_013084_3_3_1"/>
<dbReference type="PANTHER" id="PTHR33096">
    <property type="entry name" value="CXC2 DOMAIN-CONTAINING PROTEIN"/>
    <property type="match status" value="1"/>
</dbReference>
<feature type="region of interest" description="Disordered" evidence="1">
    <location>
        <begin position="155"/>
        <end position="187"/>
    </location>
</feature>